<dbReference type="InterPro" id="IPR023395">
    <property type="entry name" value="MCP_dom_sf"/>
</dbReference>
<dbReference type="InterPro" id="IPR002067">
    <property type="entry name" value="MCP"/>
</dbReference>
<dbReference type="Gene3D" id="1.50.40.10">
    <property type="entry name" value="Mitochondrial carrier domain"/>
    <property type="match status" value="1"/>
</dbReference>
<evidence type="ECO:0000256" key="3">
    <source>
        <dbReference type="ARBA" id="ARBA00022448"/>
    </source>
</evidence>
<dbReference type="EMBL" id="VWRR01000018">
    <property type="protein sequence ID" value="KAF6000657.1"/>
    <property type="molecule type" value="Genomic_DNA"/>
</dbReference>
<comment type="subcellular location">
    <subcellularLocation>
        <location evidence="1">Mitochondrion membrane</location>
        <topology evidence="1">Multi-pass membrane protein</topology>
    </subcellularLocation>
</comment>
<keyword evidence="7" id="KW-0496">Mitochondrion</keyword>
<name>A0A7J7IDL7_9RHOD</name>
<evidence type="ECO:0000256" key="7">
    <source>
        <dbReference type="ARBA" id="ARBA00023128"/>
    </source>
</evidence>
<evidence type="ECO:0000256" key="1">
    <source>
        <dbReference type="ARBA" id="ARBA00004225"/>
    </source>
</evidence>
<gene>
    <name evidence="12" type="ORF">F1559_000724</name>
</gene>
<keyword evidence="13" id="KW-1185">Reference proteome</keyword>
<evidence type="ECO:0000256" key="10">
    <source>
        <dbReference type="RuleBase" id="RU000488"/>
    </source>
</evidence>
<dbReference type="PRINTS" id="PR00926">
    <property type="entry name" value="MITOCARRIER"/>
</dbReference>
<evidence type="ECO:0000256" key="6">
    <source>
        <dbReference type="ARBA" id="ARBA00022989"/>
    </source>
</evidence>
<dbReference type="GO" id="GO:0048250">
    <property type="term" value="P:iron import into the mitochondrion"/>
    <property type="evidence" value="ECO:0007669"/>
    <property type="project" value="TreeGrafter"/>
</dbReference>
<dbReference type="Pfam" id="PF00153">
    <property type="entry name" value="Mito_carr"/>
    <property type="match status" value="3"/>
</dbReference>
<dbReference type="Proteomes" id="UP000530660">
    <property type="component" value="Unassembled WGS sequence"/>
</dbReference>
<reference evidence="12 13" key="1">
    <citation type="journal article" date="2020" name="J. Phycol.">
        <title>Comparative genome analysis reveals Cyanidiococcus gen. nov., a new extremophilic red algal genus sister to Cyanidioschyzon (Cyanidioschyzonaceae, Rhodophyta).</title>
        <authorList>
            <person name="Liu S.-L."/>
            <person name="Chiang Y.-R."/>
            <person name="Yoon H.S."/>
            <person name="Fu H.-Y."/>
        </authorList>
    </citation>
    <scope>NUCLEOTIDE SEQUENCE [LARGE SCALE GENOMIC DNA]</scope>
    <source>
        <strain evidence="12 13">THAL066</strain>
    </source>
</reference>
<dbReference type="PANTHER" id="PTHR45758:SF4">
    <property type="entry name" value="MITOFERRIN-1"/>
    <property type="match status" value="1"/>
</dbReference>
<feature type="repeat" description="Solcar" evidence="9">
    <location>
        <begin position="138"/>
        <end position="227"/>
    </location>
</feature>
<dbReference type="GO" id="GO:0015093">
    <property type="term" value="F:ferrous iron transmembrane transporter activity"/>
    <property type="evidence" value="ECO:0007669"/>
    <property type="project" value="TreeGrafter"/>
</dbReference>
<evidence type="ECO:0000256" key="8">
    <source>
        <dbReference type="ARBA" id="ARBA00023136"/>
    </source>
</evidence>
<dbReference type="PROSITE" id="PS50920">
    <property type="entry name" value="SOLCAR"/>
    <property type="match status" value="3"/>
</dbReference>
<evidence type="ECO:0000256" key="9">
    <source>
        <dbReference type="PROSITE-ProRule" id="PRU00282"/>
    </source>
</evidence>
<dbReference type="SUPFAM" id="SSF103506">
    <property type="entry name" value="Mitochondrial carrier"/>
    <property type="match status" value="1"/>
</dbReference>
<dbReference type="GO" id="GO:0031966">
    <property type="term" value="C:mitochondrial membrane"/>
    <property type="evidence" value="ECO:0007669"/>
    <property type="project" value="UniProtKB-SubCell"/>
</dbReference>
<evidence type="ECO:0000256" key="11">
    <source>
        <dbReference type="SAM" id="MobiDB-lite"/>
    </source>
</evidence>
<evidence type="ECO:0000256" key="4">
    <source>
        <dbReference type="ARBA" id="ARBA00022692"/>
    </source>
</evidence>
<keyword evidence="4 9" id="KW-0812">Transmembrane</keyword>
<keyword evidence="8 9" id="KW-0472">Membrane</keyword>
<sequence>MTTCCPSGSATMPVHWSRGSGGRYTRLPVERESNPAVPVSNGRSVSGLDPASIKDQEVNPKADVLVADAGLVPAVAEHDETLYATRWHSATPHSIDMNTSKSTSADLVDVRTVPARDNFREPSTAAAELGPDVETRLPVTVQHMLAGGTAGIAEHVGLYPVDLVKTRMQSYHGQAGFARHSVRDAIQVICREEGGLRALWRGVGAVTLSAGPAHAIYFATYEALRARLVPLVAVRAAVSEQELGRAAHQRGGLSEPVAVASAGAFATVLSDGVMAPFDVIKQRMQVERRYHSVWDTMLRVYREQGGMKALYAGYGTALVMNIPFSAAYFTVYEACRECLSLMVRVEDPQKHAHSREFVQHGVHFVSGAFAGAAAAGITNPLDVVRTRLQTQGEPGARRYRNMWTAFRAVALEEGARGLWAGLVPRMLFHAPAGAIAWTTFELVKRICGLDRTLEAPID</sequence>
<feature type="repeat" description="Solcar" evidence="9">
    <location>
        <begin position="358"/>
        <end position="446"/>
    </location>
</feature>
<evidence type="ECO:0000313" key="12">
    <source>
        <dbReference type="EMBL" id="KAF6000657.1"/>
    </source>
</evidence>
<organism evidence="12 13">
    <name type="scientific">Cyanidiococcus yangmingshanensis</name>
    <dbReference type="NCBI Taxonomy" id="2690220"/>
    <lineage>
        <taxon>Eukaryota</taxon>
        <taxon>Rhodophyta</taxon>
        <taxon>Bangiophyceae</taxon>
        <taxon>Cyanidiales</taxon>
        <taxon>Cyanidiaceae</taxon>
        <taxon>Cyanidiococcus</taxon>
    </lineage>
</organism>
<keyword evidence="3 10" id="KW-0813">Transport</keyword>
<comment type="caution">
    <text evidence="12">The sequence shown here is derived from an EMBL/GenBank/DDBJ whole genome shotgun (WGS) entry which is preliminary data.</text>
</comment>
<evidence type="ECO:0000256" key="2">
    <source>
        <dbReference type="ARBA" id="ARBA00006375"/>
    </source>
</evidence>
<feature type="region of interest" description="Disordered" evidence="11">
    <location>
        <begin position="29"/>
        <end position="51"/>
    </location>
</feature>
<keyword evidence="5" id="KW-0677">Repeat</keyword>
<dbReference type="AlphaFoldDB" id="A0A7J7IDL7"/>
<evidence type="ECO:0000313" key="13">
    <source>
        <dbReference type="Proteomes" id="UP000530660"/>
    </source>
</evidence>
<accession>A0A7J7IDL7</accession>
<feature type="repeat" description="Solcar" evidence="9">
    <location>
        <begin position="254"/>
        <end position="338"/>
    </location>
</feature>
<dbReference type="PANTHER" id="PTHR45758">
    <property type="entry name" value="MITOFERRIN-1-RELATED"/>
    <property type="match status" value="1"/>
</dbReference>
<evidence type="ECO:0000256" key="5">
    <source>
        <dbReference type="ARBA" id="ARBA00022737"/>
    </source>
</evidence>
<dbReference type="InterPro" id="IPR018108">
    <property type="entry name" value="MCP_transmembrane"/>
</dbReference>
<protein>
    <submittedName>
        <fullName evidence="12">Uncharacterized protein</fullName>
    </submittedName>
</protein>
<dbReference type="OrthoDB" id="276989at2759"/>
<comment type="similarity">
    <text evidence="2 10">Belongs to the mitochondrial carrier (TC 2.A.29) family.</text>
</comment>
<proteinExistence type="inferred from homology"/>
<keyword evidence="6" id="KW-1133">Transmembrane helix</keyword>